<dbReference type="AlphaFoldDB" id="A0A0C3JZS1"/>
<organism evidence="2 3">
    <name type="scientific">Pisolithus tinctorius Marx 270</name>
    <dbReference type="NCBI Taxonomy" id="870435"/>
    <lineage>
        <taxon>Eukaryota</taxon>
        <taxon>Fungi</taxon>
        <taxon>Dikarya</taxon>
        <taxon>Basidiomycota</taxon>
        <taxon>Agaricomycotina</taxon>
        <taxon>Agaricomycetes</taxon>
        <taxon>Agaricomycetidae</taxon>
        <taxon>Boletales</taxon>
        <taxon>Sclerodermatineae</taxon>
        <taxon>Pisolithaceae</taxon>
        <taxon>Pisolithus</taxon>
    </lineage>
</organism>
<name>A0A0C3JZS1_PISTI</name>
<sequence>MTLAASSLATDLPGLRTKVANFFLRPLPPLPLRTPFQIDIMQHLSHSPDVMSNCELSLMIERRRRDIEHAQEQISRKQSEMSQVIADTMEWVVEPRHRREDSCTWRTK</sequence>
<accession>A0A0C3JZS1</accession>
<evidence type="ECO:0000256" key="1">
    <source>
        <dbReference type="SAM" id="Coils"/>
    </source>
</evidence>
<evidence type="ECO:0000313" key="2">
    <source>
        <dbReference type="EMBL" id="KIO02852.1"/>
    </source>
</evidence>
<dbReference type="Proteomes" id="UP000054217">
    <property type="component" value="Unassembled WGS sequence"/>
</dbReference>
<feature type="coiled-coil region" evidence="1">
    <location>
        <begin position="60"/>
        <end position="87"/>
    </location>
</feature>
<dbReference type="EMBL" id="KN831980">
    <property type="protein sequence ID" value="KIO02852.1"/>
    <property type="molecule type" value="Genomic_DNA"/>
</dbReference>
<proteinExistence type="predicted"/>
<dbReference type="InParanoid" id="A0A0C3JZS1"/>
<keyword evidence="1" id="KW-0175">Coiled coil</keyword>
<dbReference type="HOGENOM" id="CLU_2216212_0_0_1"/>
<protein>
    <submittedName>
        <fullName evidence="2">Uncharacterized protein</fullName>
    </submittedName>
</protein>
<reference evidence="3" key="2">
    <citation type="submission" date="2015-01" db="EMBL/GenBank/DDBJ databases">
        <title>Evolutionary Origins and Diversification of the Mycorrhizal Mutualists.</title>
        <authorList>
            <consortium name="DOE Joint Genome Institute"/>
            <consortium name="Mycorrhizal Genomics Consortium"/>
            <person name="Kohler A."/>
            <person name="Kuo A."/>
            <person name="Nagy L.G."/>
            <person name="Floudas D."/>
            <person name="Copeland A."/>
            <person name="Barry K.W."/>
            <person name="Cichocki N."/>
            <person name="Veneault-Fourrey C."/>
            <person name="LaButti K."/>
            <person name="Lindquist E.A."/>
            <person name="Lipzen A."/>
            <person name="Lundell T."/>
            <person name="Morin E."/>
            <person name="Murat C."/>
            <person name="Riley R."/>
            <person name="Ohm R."/>
            <person name="Sun H."/>
            <person name="Tunlid A."/>
            <person name="Henrissat B."/>
            <person name="Grigoriev I.V."/>
            <person name="Hibbett D.S."/>
            <person name="Martin F."/>
        </authorList>
    </citation>
    <scope>NUCLEOTIDE SEQUENCE [LARGE SCALE GENOMIC DNA]</scope>
    <source>
        <strain evidence="3">Marx 270</strain>
    </source>
</reference>
<gene>
    <name evidence="2" type="ORF">M404DRAFT_1002088</name>
</gene>
<reference evidence="2 3" key="1">
    <citation type="submission" date="2014-04" db="EMBL/GenBank/DDBJ databases">
        <authorList>
            <consortium name="DOE Joint Genome Institute"/>
            <person name="Kuo A."/>
            <person name="Kohler A."/>
            <person name="Costa M.D."/>
            <person name="Nagy L.G."/>
            <person name="Floudas D."/>
            <person name="Copeland A."/>
            <person name="Barry K.W."/>
            <person name="Cichocki N."/>
            <person name="Veneault-Fourrey C."/>
            <person name="LaButti K."/>
            <person name="Lindquist E.A."/>
            <person name="Lipzen A."/>
            <person name="Lundell T."/>
            <person name="Morin E."/>
            <person name="Murat C."/>
            <person name="Sun H."/>
            <person name="Tunlid A."/>
            <person name="Henrissat B."/>
            <person name="Grigoriev I.V."/>
            <person name="Hibbett D.S."/>
            <person name="Martin F."/>
            <person name="Nordberg H.P."/>
            <person name="Cantor M.N."/>
            <person name="Hua S.X."/>
        </authorList>
    </citation>
    <scope>NUCLEOTIDE SEQUENCE [LARGE SCALE GENOMIC DNA]</scope>
    <source>
        <strain evidence="2 3">Marx 270</strain>
    </source>
</reference>
<keyword evidence="3" id="KW-1185">Reference proteome</keyword>
<evidence type="ECO:0000313" key="3">
    <source>
        <dbReference type="Proteomes" id="UP000054217"/>
    </source>
</evidence>